<keyword evidence="2 4" id="KW-0479">Metal-binding</keyword>
<dbReference type="InterPro" id="IPR009056">
    <property type="entry name" value="Cyt_c-like_dom"/>
</dbReference>
<dbReference type="Gene3D" id="1.10.760.10">
    <property type="entry name" value="Cytochrome c-like domain"/>
    <property type="match status" value="1"/>
</dbReference>
<dbReference type="InterPro" id="IPR036909">
    <property type="entry name" value="Cyt_c-like_dom_sf"/>
</dbReference>
<dbReference type="GO" id="GO:0046872">
    <property type="term" value="F:metal ion binding"/>
    <property type="evidence" value="ECO:0007669"/>
    <property type="project" value="UniProtKB-KW"/>
</dbReference>
<accession>A0A1H9VKP5</accession>
<feature type="domain" description="Cytochrome c" evidence="6">
    <location>
        <begin position="39"/>
        <end position="108"/>
    </location>
</feature>
<dbReference type="RefSeq" id="WP_245733117.1">
    <property type="nucleotide sequence ID" value="NZ_FOGT01000011.1"/>
</dbReference>
<evidence type="ECO:0000256" key="1">
    <source>
        <dbReference type="ARBA" id="ARBA00022617"/>
    </source>
</evidence>
<evidence type="ECO:0000256" key="2">
    <source>
        <dbReference type="ARBA" id="ARBA00022723"/>
    </source>
</evidence>
<evidence type="ECO:0000313" key="7">
    <source>
        <dbReference type="EMBL" id="SES22346.1"/>
    </source>
</evidence>
<dbReference type="AlphaFoldDB" id="A0A1H9VKP5"/>
<dbReference type="Pfam" id="PF13442">
    <property type="entry name" value="Cytochrome_CBB3"/>
    <property type="match status" value="1"/>
</dbReference>
<dbReference type="GO" id="GO:0009055">
    <property type="term" value="F:electron transfer activity"/>
    <property type="evidence" value="ECO:0007669"/>
    <property type="project" value="InterPro"/>
</dbReference>
<evidence type="ECO:0000256" key="3">
    <source>
        <dbReference type="ARBA" id="ARBA00023004"/>
    </source>
</evidence>
<gene>
    <name evidence="7" type="ORF">SAMN05518684_11170</name>
</gene>
<keyword evidence="5" id="KW-0732">Signal</keyword>
<name>A0A1H9VKP5_9BACI</name>
<dbReference type="GO" id="GO:0020037">
    <property type="term" value="F:heme binding"/>
    <property type="evidence" value="ECO:0007669"/>
    <property type="project" value="InterPro"/>
</dbReference>
<dbReference type="EMBL" id="FOGT01000011">
    <property type="protein sequence ID" value="SES22346.1"/>
    <property type="molecule type" value="Genomic_DNA"/>
</dbReference>
<evidence type="ECO:0000256" key="5">
    <source>
        <dbReference type="SAM" id="SignalP"/>
    </source>
</evidence>
<dbReference type="PROSITE" id="PS51257">
    <property type="entry name" value="PROKAR_LIPOPROTEIN"/>
    <property type="match status" value="1"/>
</dbReference>
<feature type="signal peptide" evidence="5">
    <location>
        <begin position="1"/>
        <end position="16"/>
    </location>
</feature>
<keyword evidence="1 4" id="KW-0349">Heme</keyword>
<reference evidence="8" key="1">
    <citation type="submission" date="2016-10" db="EMBL/GenBank/DDBJ databases">
        <authorList>
            <person name="Varghese N."/>
            <person name="Submissions S."/>
        </authorList>
    </citation>
    <scope>NUCLEOTIDE SEQUENCE [LARGE SCALE GENOMIC DNA]</scope>
    <source>
        <strain evidence="8">S9</strain>
    </source>
</reference>
<keyword evidence="3 4" id="KW-0408">Iron</keyword>
<organism evidence="7 8">
    <name type="scientific">Salipaludibacillus aurantiacus</name>
    <dbReference type="NCBI Taxonomy" id="1601833"/>
    <lineage>
        <taxon>Bacteria</taxon>
        <taxon>Bacillati</taxon>
        <taxon>Bacillota</taxon>
        <taxon>Bacilli</taxon>
        <taxon>Bacillales</taxon>
        <taxon>Bacillaceae</taxon>
    </lineage>
</organism>
<dbReference type="SUPFAM" id="SSF46626">
    <property type="entry name" value="Cytochrome c"/>
    <property type="match status" value="1"/>
</dbReference>
<evidence type="ECO:0000256" key="4">
    <source>
        <dbReference type="PROSITE-ProRule" id="PRU00433"/>
    </source>
</evidence>
<evidence type="ECO:0000259" key="6">
    <source>
        <dbReference type="PROSITE" id="PS51007"/>
    </source>
</evidence>
<dbReference type="Proteomes" id="UP000198571">
    <property type="component" value="Unassembled WGS sequence"/>
</dbReference>
<protein>
    <submittedName>
        <fullName evidence="7">Cytochrome c551/cytochrome c550</fullName>
    </submittedName>
</protein>
<proteinExistence type="predicted"/>
<sequence>MKKLITVLLGTSLLIAACGDGNNDTNEALASETASNGSYDLMNGEEVYVKACASCHGGDLRGAGAGGVTNLTYEEVLDAVVNGSGIMPAGLVTGSDAEDVSAWVHEAGKE</sequence>
<dbReference type="PROSITE" id="PS51007">
    <property type="entry name" value="CYTC"/>
    <property type="match status" value="1"/>
</dbReference>
<dbReference type="STRING" id="1601833.SAMN05518684_11170"/>
<keyword evidence="8" id="KW-1185">Reference proteome</keyword>
<evidence type="ECO:0000313" key="8">
    <source>
        <dbReference type="Proteomes" id="UP000198571"/>
    </source>
</evidence>
<feature type="chain" id="PRO_5038623213" evidence="5">
    <location>
        <begin position="17"/>
        <end position="110"/>
    </location>
</feature>